<feature type="domain" description="DEAD-box RNA helicase Q" evidence="12">
    <location>
        <begin position="10"/>
        <end position="38"/>
    </location>
</feature>
<evidence type="ECO:0000259" key="11">
    <source>
        <dbReference type="PROSITE" id="PS51194"/>
    </source>
</evidence>
<evidence type="ECO:0000259" key="10">
    <source>
        <dbReference type="PROSITE" id="PS51192"/>
    </source>
</evidence>
<dbReference type="PROSITE" id="PS51195">
    <property type="entry name" value="Q_MOTIF"/>
    <property type="match status" value="1"/>
</dbReference>
<dbReference type="PROSITE" id="PS51194">
    <property type="entry name" value="HELICASE_CTER"/>
    <property type="match status" value="1"/>
</dbReference>
<dbReference type="GO" id="GO:0006401">
    <property type="term" value="P:RNA catabolic process"/>
    <property type="evidence" value="ECO:0007669"/>
    <property type="project" value="UniProtKB-UniRule"/>
</dbReference>
<dbReference type="Pfam" id="PF00270">
    <property type="entry name" value="DEAD"/>
    <property type="match status" value="1"/>
</dbReference>
<dbReference type="GO" id="GO:0005524">
    <property type="term" value="F:ATP binding"/>
    <property type="evidence" value="ECO:0007669"/>
    <property type="project" value="UniProtKB-UniRule"/>
</dbReference>
<dbReference type="InterPro" id="IPR023554">
    <property type="entry name" value="RNA_helicase_ATP-dep_RhlB"/>
</dbReference>
<dbReference type="SMART" id="SM00490">
    <property type="entry name" value="HELICc"/>
    <property type="match status" value="1"/>
</dbReference>
<dbReference type="SUPFAM" id="SSF52540">
    <property type="entry name" value="P-loop containing nucleoside triphosphate hydrolases"/>
    <property type="match status" value="1"/>
</dbReference>
<dbReference type="InterPro" id="IPR000629">
    <property type="entry name" value="RNA-helicase_DEAD-box_CS"/>
</dbReference>
<feature type="short sequence motif" description="Q motif" evidence="8">
    <location>
        <begin position="10"/>
        <end position="38"/>
    </location>
</feature>
<reference evidence="14" key="1">
    <citation type="submission" date="2017-08" db="EMBL/GenBank/DDBJ databases">
        <title>A dynamic microbial community with high functional redundancy inhabits the cold, oxic subseafloor aquifer.</title>
        <authorList>
            <person name="Tully B.J."/>
            <person name="Wheat C.G."/>
            <person name="Glazer B.T."/>
            <person name="Huber J.A."/>
        </authorList>
    </citation>
    <scope>NUCLEOTIDE SEQUENCE [LARGE SCALE GENOMIC DNA]</scope>
</reference>
<evidence type="ECO:0000256" key="9">
    <source>
        <dbReference type="SAM" id="MobiDB-lite"/>
    </source>
</evidence>
<evidence type="ECO:0000256" key="6">
    <source>
        <dbReference type="ARBA" id="ARBA00022884"/>
    </source>
</evidence>
<feature type="domain" description="Helicase ATP-binding" evidence="10">
    <location>
        <begin position="41"/>
        <end position="220"/>
    </location>
</feature>
<protein>
    <recommendedName>
        <fullName evidence="7">ATP-dependent RNA helicase RhlB</fullName>
        <ecNumber evidence="7">3.6.4.13</ecNumber>
    </recommendedName>
</protein>
<feature type="region of interest" description="Disordered" evidence="9">
    <location>
        <begin position="394"/>
        <end position="426"/>
    </location>
</feature>
<sequence length="426" mass="47131">MDSTDESQPVPFDHFDLQKPLADAIKKIGFEFCTPIQAQSLELTLKGHDVTGKAQTGTGKTAAFLITIINDLLSNPIEERYLAEPRALIVAPTRELAIQIASDSVLLTHNCGLHTVTLVGGEDYQKQNRALEARPVDIVVATPGRLLDFVENGNLHLGIVELLVLDEADRMLDMGFIPQVRAVVAKTPKKDCRQTLLFSATYTPEIVELAKRWAMDPIMVEVEPEKVAADAVNQIVYLVTTADKYNLLFNLISEPEAVKVMVFSNRRDQVRKLADNLHRNGISCGMLSGEIAQNQRIRTLDAFKTGKIQVLVATDVAGRGLHIDDVTHVINYTLPEEADDYVHRIGRTGRAGAIGTSISFACEEDSFLLPDIEKKLGNKLDCIHPADGMLDKAPAYERESKFKAKPKDTRRGSSRSQGSRRPTRPR</sequence>
<dbReference type="InterPro" id="IPR027417">
    <property type="entry name" value="P-loop_NTPase"/>
</dbReference>
<dbReference type="InterPro" id="IPR050079">
    <property type="entry name" value="DEAD_box_RNA_helicase"/>
</dbReference>
<dbReference type="AlphaFoldDB" id="A0A2A5B427"/>
<evidence type="ECO:0000256" key="2">
    <source>
        <dbReference type="ARBA" id="ARBA00022741"/>
    </source>
</evidence>
<gene>
    <name evidence="7" type="primary">rhlB</name>
    <name evidence="13" type="ORF">COA96_05650</name>
</gene>
<evidence type="ECO:0000256" key="7">
    <source>
        <dbReference type="HAMAP-Rule" id="MF_00661"/>
    </source>
</evidence>
<evidence type="ECO:0000313" key="14">
    <source>
        <dbReference type="Proteomes" id="UP000218327"/>
    </source>
</evidence>
<dbReference type="InterPro" id="IPR011545">
    <property type="entry name" value="DEAD/DEAH_box_helicase_dom"/>
</dbReference>
<dbReference type="GO" id="GO:0005829">
    <property type="term" value="C:cytosol"/>
    <property type="evidence" value="ECO:0007669"/>
    <property type="project" value="TreeGrafter"/>
</dbReference>
<dbReference type="GO" id="GO:0003724">
    <property type="term" value="F:RNA helicase activity"/>
    <property type="evidence" value="ECO:0007669"/>
    <property type="project" value="UniProtKB-UniRule"/>
</dbReference>
<comment type="subcellular location">
    <subcellularLocation>
        <location evidence="7">Cytoplasm</location>
    </subcellularLocation>
</comment>
<evidence type="ECO:0000256" key="3">
    <source>
        <dbReference type="ARBA" id="ARBA00022801"/>
    </source>
</evidence>
<dbReference type="NCBIfam" id="NF002340">
    <property type="entry name" value="PRK01297.1"/>
    <property type="match status" value="1"/>
</dbReference>
<keyword evidence="1 7" id="KW-0963">Cytoplasm</keyword>
<dbReference type="PROSITE" id="PS00039">
    <property type="entry name" value="DEAD_ATP_HELICASE"/>
    <property type="match status" value="1"/>
</dbReference>
<evidence type="ECO:0000256" key="1">
    <source>
        <dbReference type="ARBA" id="ARBA00022490"/>
    </source>
</evidence>
<dbReference type="CDD" id="cd18787">
    <property type="entry name" value="SF2_C_DEAD"/>
    <property type="match status" value="1"/>
</dbReference>
<keyword evidence="3 7" id="KW-0378">Hydrolase</keyword>
<dbReference type="PANTHER" id="PTHR47959">
    <property type="entry name" value="ATP-DEPENDENT RNA HELICASE RHLE-RELATED"/>
    <property type="match status" value="1"/>
</dbReference>
<dbReference type="GO" id="GO:0003723">
    <property type="term" value="F:RNA binding"/>
    <property type="evidence" value="ECO:0007669"/>
    <property type="project" value="UniProtKB-UniRule"/>
</dbReference>
<dbReference type="Pfam" id="PF00271">
    <property type="entry name" value="Helicase_C"/>
    <property type="match status" value="1"/>
</dbReference>
<keyword evidence="4 7" id="KW-0347">Helicase</keyword>
<dbReference type="SMART" id="SM00487">
    <property type="entry name" value="DEXDc"/>
    <property type="match status" value="1"/>
</dbReference>
<dbReference type="Gene3D" id="3.40.50.300">
    <property type="entry name" value="P-loop containing nucleotide triphosphate hydrolases"/>
    <property type="match status" value="2"/>
</dbReference>
<keyword evidence="5 7" id="KW-0067">ATP-binding</keyword>
<dbReference type="PROSITE" id="PS51192">
    <property type="entry name" value="HELICASE_ATP_BIND_1"/>
    <property type="match status" value="1"/>
</dbReference>
<dbReference type="InterPro" id="IPR014014">
    <property type="entry name" value="RNA_helicase_DEAD_Q_motif"/>
</dbReference>
<comment type="function">
    <text evidence="7">DEAD-box RNA helicase involved in RNA degradation. Has RNA-dependent ATPase activity and unwinds double-stranded RNA.</text>
</comment>
<proteinExistence type="inferred from homology"/>
<evidence type="ECO:0000313" key="13">
    <source>
        <dbReference type="EMBL" id="PCJ26225.1"/>
    </source>
</evidence>
<accession>A0A2A5B427</accession>
<name>A0A2A5B427_9GAMM</name>
<feature type="compositionally biased region" description="Basic and acidic residues" evidence="9">
    <location>
        <begin position="394"/>
        <end position="411"/>
    </location>
</feature>
<comment type="catalytic activity">
    <reaction evidence="7">
        <text>ATP + H2O = ADP + phosphate + H(+)</text>
        <dbReference type="Rhea" id="RHEA:13065"/>
        <dbReference type="ChEBI" id="CHEBI:15377"/>
        <dbReference type="ChEBI" id="CHEBI:15378"/>
        <dbReference type="ChEBI" id="CHEBI:30616"/>
        <dbReference type="ChEBI" id="CHEBI:43474"/>
        <dbReference type="ChEBI" id="CHEBI:456216"/>
        <dbReference type="EC" id="3.6.4.13"/>
    </reaction>
</comment>
<dbReference type="HAMAP" id="MF_00661">
    <property type="entry name" value="DEAD_helicase_RhlB"/>
    <property type="match status" value="1"/>
</dbReference>
<comment type="subunit">
    <text evidence="7">Component of the RNA degradosome, which is a multiprotein complex involved in RNA processing and mRNA degradation.</text>
</comment>
<organism evidence="13 14">
    <name type="scientific">SAR86 cluster bacterium</name>
    <dbReference type="NCBI Taxonomy" id="2030880"/>
    <lineage>
        <taxon>Bacteria</taxon>
        <taxon>Pseudomonadati</taxon>
        <taxon>Pseudomonadota</taxon>
        <taxon>Gammaproteobacteria</taxon>
        <taxon>SAR86 cluster</taxon>
    </lineage>
</organism>
<dbReference type="CDD" id="cd00268">
    <property type="entry name" value="DEADc"/>
    <property type="match status" value="1"/>
</dbReference>
<dbReference type="GO" id="GO:0016887">
    <property type="term" value="F:ATP hydrolysis activity"/>
    <property type="evidence" value="ECO:0007669"/>
    <property type="project" value="RHEA"/>
</dbReference>
<keyword evidence="6 7" id="KW-0694">RNA-binding</keyword>
<dbReference type="EC" id="3.6.4.13" evidence="7"/>
<keyword evidence="2 7" id="KW-0547">Nucleotide-binding</keyword>
<evidence type="ECO:0000256" key="5">
    <source>
        <dbReference type="ARBA" id="ARBA00022840"/>
    </source>
</evidence>
<feature type="domain" description="Helicase C-terminal" evidence="11">
    <location>
        <begin position="250"/>
        <end position="391"/>
    </location>
</feature>
<evidence type="ECO:0000259" key="12">
    <source>
        <dbReference type="PROSITE" id="PS51195"/>
    </source>
</evidence>
<evidence type="ECO:0000256" key="4">
    <source>
        <dbReference type="ARBA" id="ARBA00022806"/>
    </source>
</evidence>
<dbReference type="EMBL" id="NVVJ01000012">
    <property type="protein sequence ID" value="PCJ26225.1"/>
    <property type="molecule type" value="Genomic_DNA"/>
</dbReference>
<comment type="caution">
    <text evidence="13">The sequence shown here is derived from an EMBL/GenBank/DDBJ whole genome shotgun (WGS) entry which is preliminary data.</text>
</comment>
<dbReference type="Proteomes" id="UP000218327">
    <property type="component" value="Unassembled WGS sequence"/>
</dbReference>
<dbReference type="InterPro" id="IPR044742">
    <property type="entry name" value="DEAD/DEAH_RhlB"/>
</dbReference>
<dbReference type="InterPro" id="IPR014001">
    <property type="entry name" value="Helicase_ATP-bd"/>
</dbReference>
<comment type="similarity">
    <text evidence="7">Belongs to the DEAD box helicase family. RhlB subfamily.</text>
</comment>
<evidence type="ECO:0000256" key="8">
    <source>
        <dbReference type="PROSITE-ProRule" id="PRU00552"/>
    </source>
</evidence>
<dbReference type="PANTHER" id="PTHR47959:SF10">
    <property type="entry name" value="ATP-DEPENDENT RNA HELICASE RHLB"/>
    <property type="match status" value="1"/>
</dbReference>
<dbReference type="InterPro" id="IPR001650">
    <property type="entry name" value="Helicase_C-like"/>
</dbReference>